<organism evidence="1 2">
    <name type="scientific">Flavobacterium commune</name>
    <dbReference type="NCBI Taxonomy" id="1306519"/>
    <lineage>
        <taxon>Bacteria</taxon>
        <taxon>Pseudomonadati</taxon>
        <taxon>Bacteroidota</taxon>
        <taxon>Flavobacteriia</taxon>
        <taxon>Flavobacteriales</taxon>
        <taxon>Flavobacteriaceae</taxon>
        <taxon>Flavobacterium</taxon>
    </lineage>
</organism>
<evidence type="ECO:0000313" key="2">
    <source>
        <dbReference type="Proteomes" id="UP000178198"/>
    </source>
</evidence>
<gene>
    <name evidence="1" type="ORF">BIW12_04125</name>
</gene>
<proteinExistence type="predicted"/>
<protein>
    <submittedName>
        <fullName evidence="1">Uncharacterized protein</fullName>
    </submittedName>
</protein>
<dbReference type="Proteomes" id="UP000178198">
    <property type="component" value="Chromosome"/>
</dbReference>
<keyword evidence="2" id="KW-1185">Reference proteome</keyword>
<evidence type="ECO:0000313" key="1">
    <source>
        <dbReference type="EMBL" id="AOZ98686.1"/>
    </source>
</evidence>
<dbReference type="KEGG" id="fcm:BIW12_04125"/>
<dbReference type="RefSeq" id="WP_071183935.1">
    <property type="nucleotide sequence ID" value="NZ_CP017774.1"/>
</dbReference>
<name>A0A1D9P7Y0_9FLAO</name>
<accession>A0A1D9P7Y0</accession>
<dbReference type="AlphaFoldDB" id="A0A1D9P7Y0"/>
<dbReference type="OrthoDB" id="2086141at2"/>
<sequence>MENHFFELPIYRCSEEKYSKELDELSKKIDLNIPYLKGQEKETEKIKTDLFCRFSHGYVYNEVIGWIQLYVLGNQIRGKYYFEVNPYDKRTIKKRLDKCIRKKQFECIGKAFEFSVYENDSSDEIYLKIINQINYLKEEKPFKGRIIDISKLEKISTFVDWKRLLKDLNPYNNKF</sequence>
<dbReference type="EMBL" id="CP017774">
    <property type="protein sequence ID" value="AOZ98686.1"/>
    <property type="molecule type" value="Genomic_DNA"/>
</dbReference>
<reference evidence="1 2" key="1">
    <citation type="submission" date="2016-10" db="EMBL/GenBank/DDBJ databases">
        <title>Complete Genome Sequence of Flavobacterium sp. PK15.</title>
        <authorList>
            <person name="Ekwe A."/>
            <person name="Kim S.B."/>
        </authorList>
    </citation>
    <scope>NUCLEOTIDE SEQUENCE [LARGE SCALE GENOMIC DNA]</scope>
    <source>
        <strain evidence="1 2">PK15</strain>
    </source>
</reference>